<reference evidence="2" key="1">
    <citation type="submission" date="2001-08" db="EMBL/GenBank/DDBJ databases">
        <title>Oryza sativa nipponbare(GA3) genomic DNA, chromosome 2, BAC clone:OJ1476_F05.</title>
        <authorList>
            <person name="Sasaki T."/>
            <person name="Matsumoto T."/>
            <person name="Yamamoto K."/>
        </authorList>
    </citation>
    <scope>NUCLEOTIDE SEQUENCE</scope>
</reference>
<keyword evidence="1" id="KW-1133">Transmembrane helix</keyword>
<dbReference type="EMBL" id="AP004063">
    <property type="protein sequence ID" value="BAD19222.1"/>
    <property type="molecule type" value="Genomic_DNA"/>
</dbReference>
<keyword evidence="1" id="KW-0812">Transmembrane</keyword>
<dbReference type="AlphaFoldDB" id="Q6K6X3"/>
<reference evidence="4" key="3">
    <citation type="journal article" date="2005" name="Nature">
        <title>The map-based sequence of the rice genome.</title>
        <authorList>
            <consortium name="International rice genome sequencing project (IRGSP)"/>
            <person name="Matsumoto T."/>
            <person name="Wu J."/>
            <person name="Kanamori H."/>
            <person name="Katayose Y."/>
            <person name="Fujisawa M."/>
            <person name="Namiki N."/>
            <person name="Mizuno H."/>
            <person name="Yamamoto K."/>
            <person name="Antonio B.A."/>
            <person name="Baba T."/>
            <person name="Sakata K."/>
            <person name="Nagamura Y."/>
            <person name="Aoki H."/>
            <person name="Arikawa K."/>
            <person name="Arita K."/>
            <person name="Bito T."/>
            <person name="Chiden Y."/>
            <person name="Fujitsuka N."/>
            <person name="Fukunaka R."/>
            <person name="Hamada M."/>
            <person name="Harada C."/>
            <person name="Hayashi A."/>
            <person name="Hijishita S."/>
            <person name="Honda M."/>
            <person name="Hosokawa S."/>
            <person name="Ichikawa Y."/>
            <person name="Idonuma A."/>
            <person name="Iijima M."/>
            <person name="Ikeda M."/>
            <person name="Ikeno M."/>
            <person name="Ito K."/>
            <person name="Ito S."/>
            <person name="Ito T."/>
            <person name="Ito Y."/>
            <person name="Ito Y."/>
            <person name="Iwabuchi A."/>
            <person name="Kamiya K."/>
            <person name="Karasawa W."/>
            <person name="Kurita K."/>
            <person name="Katagiri S."/>
            <person name="Kikuta A."/>
            <person name="Kobayashi H."/>
            <person name="Kobayashi N."/>
            <person name="Machita K."/>
            <person name="Maehara T."/>
            <person name="Masukawa M."/>
            <person name="Mizubayashi T."/>
            <person name="Mukai Y."/>
            <person name="Nagasaki H."/>
            <person name="Nagata Y."/>
            <person name="Naito S."/>
            <person name="Nakashima M."/>
            <person name="Nakama Y."/>
            <person name="Nakamichi Y."/>
            <person name="Nakamura M."/>
            <person name="Meguro A."/>
            <person name="Negishi M."/>
            <person name="Ohta I."/>
            <person name="Ohta T."/>
            <person name="Okamoto M."/>
            <person name="Ono N."/>
            <person name="Saji S."/>
            <person name="Sakaguchi M."/>
            <person name="Sakai K."/>
            <person name="Shibata M."/>
            <person name="Shimokawa T."/>
            <person name="Song J."/>
            <person name="Takazaki Y."/>
            <person name="Terasawa K."/>
            <person name="Tsugane M."/>
            <person name="Tsuji K."/>
            <person name="Ueda S."/>
            <person name="Waki K."/>
            <person name="Yamagata H."/>
            <person name="Yamamoto M."/>
            <person name="Yamamoto S."/>
            <person name="Yamane H."/>
            <person name="Yoshiki S."/>
            <person name="Yoshihara R."/>
            <person name="Yukawa K."/>
            <person name="Zhong H."/>
            <person name="Yano M."/>
            <person name="Yuan Q."/>
            <person name="Ouyang S."/>
            <person name="Liu J."/>
            <person name="Jones K.M."/>
            <person name="Gansberger K."/>
            <person name="Moffat K."/>
            <person name="Hill J."/>
            <person name="Bera J."/>
            <person name="Fadrosh D."/>
            <person name="Jin S."/>
            <person name="Johri S."/>
            <person name="Kim M."/>
            <person name="Overton L."/>
            <person name="Reardon M."/>
            <person name="Tsitrin T."/>
            <person name="Vuong H."/>
            <person name="Weaver B."/>
            <person name="Ciecko A."/>
            <person name="Tallon L."/>
            <person name="Jackson J."/>
            <person name="Pai G."/>
            <person name="Aken S.V."/>
            <person name="Utterback T."/>
            <person name="Reidmuller S."/>
            <person name="Feldblyum T."/>
            <person name="Hsiao J."/>
            <person name="Zismann V."/>
            <person name="Iobst S."/>
            <person name="de Vazeille A.R."/>
            <person name="Buell C.R."/>
            <person name="Ying K."/>
            <person name="Li Y."/>
            <person name="Lu T."/>
            <person name="Huang Y."/>
            <person name="Zhao Q."/>
            <person name="Feng Q."/>
            <person name="Zhang L."/>
            <person name="Zhu J."/>
            <person name="Weng Q."/>
            <person name="Mu J."/>
            <person name="Lu Y."/>
            <person name="Fan D."/>
            <person name="Liu Y."/>
            <person name="Guan J."/>
            <person name="Zhang Y."/>
            <person name="Yu S."/>
            <person name="Liu X."/>
            <person name="Zhang Y."/>
            <person name="Hong G."/>
            <person name="Han B."/>
            <person name="Choisne N."/>
            <person name="Demange N."/>
            <person name="Orjeda G."/>
            <person name="Samain S."/>
            <person name="Cattolico L."/>
            <person name="Pelletier E."/>
            <person name="Couloux A."/>
            <person name="Segurens B."/>
            <person name="Wincker P."/>
            <person name="D'Hont A."/>
            <person name="Scarpelli C."/>
            <person name="Weissenbach J."/>
            <person name="Salanoubat M."/>
            <person name="Quetier F."/>
            <person name="Yu Y."/>
            <person name="Kim H.R."/>
            <person name="Rambo T."/>
            <person name="Currie J."/>
            <person name="Collura K."/>
            <person name="Luo M."/>
            <person name="Yang T."/>
            <person name="Ammiraju J.S.S."/>
            <person name="Engler F."/>
            <person name="Soderlund C."/>
            <person name="Wing R.A."/>
            <person name="Palmer L.E."/>
            <person name="de la Bastide M."/>
            <person name="Spiegel L."/>
            <person name="Nascimento L."/>
            <person name="Zutavern T."/>
            <person name="O'Shaughnessy A."/>
            <person name="Dike S."/>
            <person name="Dedhia N."/>
            <person name="Preston R."/>
            <person name="Balija V."/>
            <person name="McCombie W.R."/>
            <person name="Chow T."/>
            <person name="Chen H."/>
            <person name="Chung M."/>
            <person name="Chen C."/>
            <person name="Shaw J."/>
            <person name="Wu H."/>
            <person name="Hsiao K."/>
            <person name="Chao Y."/>
            <person name="Chu M."/>
            <person name="Cheng C."/>
            <person name="Hour A."/>
            <person name="Lee P."/>
            <person name="Lin S."/>
            <person name="Lin Y."/>
            <person name="Liou J."/>
            <person name="Liu S."/>
            <person name="Hsing Y."/>
            <person name="Raghuvanshi S."/>
            <person name="Mohanty A."/>
            <person name="Bharti A.K."/>
            <person name="Gaur A."/>
            <person name="Gupta V."/>
            <person name="Kumar D."/>
            <person name="Ravi V."/>
            <person name="Vij S."/>
            <person name="Kapur A."/>
            <person name="Khurana P."/>
            <person name="Khurana P."/>
            <person name="Khurana J.P."/>
            <person name="Tyagi A.K."/>
            <person name="Gaikwad K."/>
            <person name="Singh A."/>
            <person name="Dalal V."/>
            <person name="Srivastava S."/>
            <person name="Dixit A."/>
            <person name="Pal A.K."/>
            <person name="Ghazi I.A."/>
            <person name="Yadav M."/>
            <person name="Pandit A."/>
            <person name="Bhargava A."/>
            <person name="Sureshbabu K."/>
            <person name="Batra K."/>
            <person name="Sharma T.R."/>
            <person name="Mohapatra T."/>
            <person name="Singh N.K."/>
            <person name="Messing J."/>
            <person name="Nelson A.B."/>
            <person name="Fuks G."/>
            <person name="Kavchok S."/>
            <person name="Keizer G."/>
            <person name="Linton E."/>
            <person name="Llaca V."/>
            <person name="Song R."/>
            <person name="Tanyolac B."/>
            <person name="Young S."/>
            <person name="Ho-Il K."/>
            <person name="Hahn J.H."/>
            <person name="Sangsakoo G."/>
            <person name="Vanavichit A."/>
            <person name="de Mattos Luiz.A.T."/>
            <person name="Zimmer P.D."/>
            <person name="Malone G."/>
            <person name="Dellagostin O."/>
            <person name="de Oliveira A.C."/>
            <person name="Bevan M."/>
            <person name="Bancroft I."/>
            <person name="Minx P."/>
            <person name="Cordum H."/>
            <person name="Wilson R."/>
            <person name="Cheng Z."/>
            <person name="Jin W."/>
            <person name="Jiang J."/>
            <person name="Leong S.A."/>
            <person name="Iwama H."/>
            <person name="Gojobori T."/>
            <person name="Itoh T."/>
            <person name="Niimura Y."/>
            <person name="Fujii Y."/>
            <person name="Habara T."/>
            <person name="Sakai H."/>
            <person name="Sato Y."/>
            <person name="Wilson G."/>
            <person name="Kumar K."/>
            <person name="McCouch S."/>
            <person name="Juretic N."/>
            <person name="Hoen D."/>
            <person name="Wright S."/>
            <person name="Bruskiewich R."/>
            <person name="Bureau T."/>
            <person name="Miyao A."/>
            <person name="Hirochika H."/>
            <person name="Nishikawa T."/>
            <person name="Kadowaki K."/>
            <person name="Sugiura M."/>
            <person name="Burr B."/>
            <person name="Sasaki T."/>
        </authorList>
    </citation>
    <scope>NUCLEOTIDE SEQUENCE [LARGE SCALE GENOMIC DNA]</scope>
    <source>
        <strain evidence="4">cv. Nipponbare</strain>
    </source>
</reference>
<evidence type="ECO:0000313" key="4">
    <source>
        <dbReference type="Proteomes" id="UP000000763"/>
    </source>
</evidence>
<sequence>MLQGAAVVLQVPVVVLRGGAFLLLLLLLQRWRQGIAGVLLRQVVVPRRRDAGTVVWLRRLGGRDCRQRGGRQTMRWRRQRGDGEEECVGPTVPSHFGMLSNLSKLDLGDNNPEASNDES</sequence>
<gene>
    <name evidence="2" type="ORF">OJ1476_F05.13</name>
    <name evidence="3" type="ORF">P0496E03.34</name>
</gene>
<name>Q6K6X3_ORYSJ</name>
<protein>
    <submittedName>
        <fullName evidence="3">Uncharacterized protein</fullName>
    </submittedName>
</protein>
<dbReference type="Proteomes" id="UP000000763">
    <property type="component" value="Chromosome 2"/>
</dbReference>
<dbReference type="EMBL" id="AP004881">
    <property type="protein sequence ID" value="BAD19606.1"/>
    <property type="molecule type" value="Genomic_DNA"/>
</dbReference>
<evidence type="ECO:0000313" key="2">
    <source>
        <dbReference type="EMBL" id="BAD19222.1"/>
    </source>
</evidence>
<reference evidence="4" key="4">
    <citation type="journal article" date="2008" name="Nucleic Acids Res.">
        <title>The rice annotation project database (RAP-DB): 2008 update.</title>
        <authorList>
            <consortium name="The rice annotation project (RAP)"/>
        </authorList>
    </citation>
    <scope>GENOME REANNOTATION</scope>
    <source>
        <strain evidence="4">cv. Nipponbare</strain>
    </source>
</reference>
<reference evidence="3" key="2">
    <citation type="submission" date="2002-03" db="EMBL/GenBank/DDBJ databases">
        <title>Oryza sativa nipponbare(GA3) genomic DNA, chromosome 2, PAC clone:P0496E03.</title>
        <authorList>
            <person name="Sasaki T."/>
            <person name="Matsumoto T."/>
            <person name="Yamamoto K."/>
        </authorList>
    </citation>
    <scope>NUCLEOTIDE SEQUENCE</scope>
</reference>
<evidence type="ECO:0000256" key="1">
    <source>
        <dbReference type="SAM" id="Phobius"/>
    </source>
</evidence>
<evidence type="ECO:0000313" key="3">
    <source>
        <dbReference type="EMBL" id="BAD19606.1"/>
    </source>
</evidence>
<accession>Q6K6X3</accession>
<feature type="transmembrane region" description="Helical" evidence="1">
    <location>
        <begin position="6"/>
        <end position="28"/>
    </location>
</feature>
<keyword evidence="1" id="KW-0472">Membrane</keyword>
<proteinExistence type="predicted"/>
<organism evidence="3 4">
    <name type="scientific">Oryza sativa subsp. japonica</name>
    <name type="common">Rice</name>
    <dbReference type="NCBI Taxonomy" id="39947"/>
    <lineage>
        <taxon>Eukaryota</taxon>
        <taxon>Viridiplantae</taxon>
        <taxon>Streptophyta</taxon>
        <taxon>Embryophyta</taxon>
        <taxon>Tracheophyta</taxon>
        <taxon>Spermatophyta</taxon>
        <taxon>Magnoliopsida</taxon>
        <taxon>Liliopsida</taxon>
        <taxon>Poales</taxon>
        <taxon>Poaceae</taxon>
        <taxon>BOP clade</taxon>
        <taxon>Oryzoideae</taxon>
        <taxon>Oryzeae</taxon>
        <taxon>Oryzinae</taxon>
        <taxon>Oryza</taxon>
        <taxon>Oryza sativa</taxon>
    </lineage>
</organism>